<keyword evidence="2" id="KW-0472">Membrane</keyword>
<dbReference type="EMBL" id="BAAAQD010000007">
    <property type="protein sequence ID" value="GAA1520032.1"/>
    <property type="molecule type" value="Genomic_DNA"/>
</dbReference>
<keyword evidence="2" id="KW-0812">Transmembrane</keyword>
<reference evidence="4" key="1">
    <citation type="journal article" date="2019" name="Int. J. Syst. Evol. Microbiol.">
        <title>The Global Catalogue of Microorganisms (GCM) 10K type strain sequencing project: providing services to taxonomists for standard genome sequencing and annotation.</title>
        <authorList>
            <consortium name="The Broad Institute Genomics Platform"/>
            <consortium name="The Broad Institute Genome Sequencing Center for Infectious Disease"/>
            <person name="Wu L."/>
            <person name="Ma J."/>
        </authorList>
    </citation>
    <scope>NUCLEOTIDE SEQUENCE [LARGE SCALE GENOMIC DNA]</scope>
    <source>
        <strain evidence="4">JCM 15933</strain>
    </source>
</reference>
<evidence type="ECO:0000313" key="3">
    <source>
        <dbReference type="EMBL" id="GAA1520032.1"/>
    </source>
</evidence>
<gene>
    <name evidence="3" type="ORF">GCM10009827_039410</name>
</gene>
<feature type="region of interest" description="Disordered" evidence="1">
    <location>
        <begin position="180"/>
        <end position="203"/>
    </location>
</feature>
<feature type="transmembrane region" description="Helical" evidence="2">
    <location>
        <begin position="6"/>
        <end position="26"/>
    </location>
</feature>
<keyword evidence="4" id="KW-1185">Reference proteome</keyword>
<evidence type="ECO:0000313" key="4">
    <source>
        <dbReference type="Proteomes" id="UP001501470"/>
    </source>
</evidence>
<accession>A0ABP4LAV0</accession>
<name>A0ABP4LAV0_9ACTN</name>
<evidence type="ECO:0008006" key="5">
    <source>
        <dbReference type="Google" id="ProtNLM"/>
    </source>
</evidence>
<proteinExistence type="predicted"/>
<evidence type="ECO:0000256" key="1">
    <source>
        <dbReference type="SAM" id="MobiDB-lite"/>
    </source>
</evidence>
<dbReference type="Proteomes" id="UP001501470">
    <property type="component" value="Unassembled WGS sequence"/>
</dbReference>
<keyword evidence="2" id="KW-1133">Transmembrane helix</keyword>
<organism evidence="3 4">
    <name type="scientific">Dactylosporangium maewongense</name>
    <dbReference type="NCBI Taxonomy" id="634393"/>
    <lineage>
        <taxon>Bacteria</taxon>
        <taxon>Bacillati</taxon>
        <taxon>Actinomycetota</taxon>
        <taxon>Actinomycetes</taxon>
        <taxon>Micromonosporales</taxon>
        <taxon>Micromonosporaceae</taxon>
        <taxon>Dactylosporangium</taxon>
    </lineage>
</organism>
<sequence>MTTTQVLITIVVLLVIAAIGYGIWFVTRRRALQHRFGPEYDRAVAEGDSRAAAERELRERERRHAELELRELTPEARTRYTTAWTEIQARFLDDPAGAVRDADALVTELVAERGYPTGEYEEQVAHLSVEHARTLGHYRDAHEISDLSDRGEATTEQLRQAVVHYRTLFSDLLGVDATPGATPSSAAPSGTPISGAATSGAAASDDVRAAHAVRADDVRADDVRADDVRADDVRADGVRAADGRADGLRADDGRADGGRANAVHADDARADHVRAGAVRADDAADASAVRDTDVPGQRDPEDVPRDTSRRS</sequence>
<protein>
    <recommendedName>
        <fullName evidence="5">Secreted protein</fullName>
    </recommendedName>
</protein>
<feature type="compositionally biased region" description="Basic and acidic residues" evidence="1">
    <location>
        <begin position="264"/>
        <end position="311"/>
    </location>
</feature>
<feature type="region of interest" description="Disordered" evidence="1">
    <location>
        <begin position="245"/>
        <end position="311"/>
    </location>
</feature>
<feature type="compositionally biased region" description="Basic and acidic residues" evidence="1">
    <location>
        <begin position="245"/>
        <end position="257"/>
    </location>
</feature>
<evidence type="ECO:0000256" key="2">
    <source>
        <dbReference type="SAM" id="Phobius"/>
    </source>
</evidence>
<comment type="caution">
    <text evidence="3">The sequence shown here is derived from an EMBL/GenBank/DDBJ whole genome shotgun (WGS) entry which is preliminary data.</text>
</comment>
<dbReference type="RefSeq" id="WP_344503435.1">
    <property type="nucleotide sequence ID" value="NZ_BAAAQD010000007.1"/>
</dbReference>